<accession>A0A654LZC3</accession>
<gene>
    <name evidence="1" type="ORF">NMY3_02714</name>
</gene>
<sequence length="173" mass="18635">MVLNNNYSIFLIISCFTLLFLSTSAPNSIASTSQSPLQTQCLSFPNVSVTGNSNNENDNSNGGDGPKGLKINVHLSNQNTDNVGPLTIFIITSNGECAIAKINSDPVESVGQENELTFEFDSGIIDVNENFNACVETSNNFDFKCVLGTNSPSKVPEEIFLEVPIENVNSFTN</sequence>
<dbReference type="OrthoDB" id="379396at2157"/>
<dbReference type="EMBL" id="CP012850">
    <property type="protein sequence ID" value="ALI36904.1"/>
    <property type="molecule type" value="Genomic_DNA"/>
</dbReference>
<keyword evidence="2" id="KW-1185">Reference proteome</keyword>
<dbReference type="KEGG" id="taa:NMY3_02714"/>
<proteinExistence type="predicted"/>
<reference evidence="2" key="1">
    <citation type="submission" date="2015-10" db="EMBL/GenBank/DDBJ databases">
        <title>Niche specialization of a soil ammonia-oxidizing archaeon, Candidatus Nitrosocosmicus oleophilus.</title>
        <authorList>
            <person name="Jung M.-Y."/>
            <person name="Rhee S.-K."/>
        </authorList>
    </citation>
    <scope>NUCLEOTIDE SEQUENCE [LARGE SCALE GENOMIC DNA]</scope>
    <source>
        <strain evidence="2">MY3</strain>
    </source>
</reference>
<dbReference type="GeneID" id="60422634"/>
<protein>
    <submittedName>
        <fullName evidence="1">Uncharacterized protein</fullName>
    </submittedName>
</protein>
<dbReference type="AlphaFoldDB" id="A0A654LZC3"/>
<dbReference type="Proteomes" id="UP000058925">
    <property type="component" value="Chromosome"/>
</dbReference>
<organism evidence="1 2">
    <name type="scientific">Candidatus Nitrosocosmicus oleophilus</name>
    <dbReference type="NCBI Taxonomy" id="1353260"/>
    <lineage>
        <taxon>Archaea</taxon>
        <taxon>Nitrososphaerota</taxon>
        <taxon>Nitrososphaeria</taxon>
        <taxon>Nitrososphaerales</taxon>
        <taxon>Nitrososphaeraceae</taxon>
        <taxon>Candidatus Nitrosocosmicus</taxon>
    </lineage>
</organism>
<evidence type="ECO:0000313" key="2">
    <source>
        <dbReference type="Proteomes" id="UP000058925"/>
    </source>
</evidence>
<evidence type="ECO:0000313" key="1">
    <source>
        <dbReference type="EMBL" id="ALI36904.1"/>
    </source>
</evidence>
<dbReference type="RefSeq" id="WP_196816090.1">
    <property type="nucleotide sequence ID" value="NZ_CP012850.1"/>
</dbReference>
<name>A0A654LZC3_9ARCH</name>